<evidence type="ECO:0008006" key="3">
    <source>
        <dbReference type="Google" id="ProtNLM"/>
    </source>
</evidence>
<dbReference type="Proteomes" id="UP000294947">
    <property type="component" value="Unassembled WGS sequence"/>
</dbReference>
<comment type="caution">
    <text evidence="1">The sequence shown here is derived from an EMBL/GenBank/DDBJ whole genome shotgun (WGS) entry which is preliminary data.</text>
</comment>
<name>A0A4R4XWW6_9PSEU</name>
<sequence length="60" mass="7204">MPNYPYEFRRQMVEQVRAGRPPGELAQLRRENKILCEEKKILRVRERGEAEWENGRGSFV</sequence>
<reference evidence="1 2" key="1">
    <citation type="submission" date="2019-03" db="EMBL/GenBank/DDBJ databases">
        <title>Draft genome sequences of novel Actinobacteria.</title>
        <authorList>
            <person name="Sahin N."/>
            <person name="Ay H."/>
            <person name="Saygin H."/>
        </authorList>
    </citation>
    <scope>NUCLEOTIDE SEQUENCE [LARGE SCALE GENOMIC DNA]</scope>
    <source>
        <strain evidence="1 2">7K502</strain>
    </source>
</reference>
<gene>
    <name evidence="1" type="ORF">E1288_42520</name>
</gene>
<evidence type="ECO:0000313" key="1">
    <source>
        <dbReference type="EMBL" id="TDD36036.1"/>
    </source>
</evidence>
<dbReference type="OrthoDB" id="9810995at2"/>
<proteinExistence type="predicted"/>
<dbReference type="EMBL" id="SMKW01000115">
    <property type="protein sequence ID" value="TDD36036.1"/>
    <property type="molecule type" value="Genomic_DNA"/>
</dbReference>
<dbReference type="RefSeq" id="WP_132494474.1">
    <property type="nucleotide sequence ID" value="NZ_SMKW01000115.1"/>
</dbReference>
<dbReference type="AlphaFoldDB" id="A0A4R4XWW6"/>
<accession>A0A4R4XWW6</accession>
<protein>
    <recommendedName>
        <fullName evidence="3">Transposase</fullName>
    </recommendedName>
</protein>
<organism evidence="1 2">
    <name type="scientific">Saccharopolyspora elongata</name>
    <dbReference type="NCBI Taxonomy" id="2530387"/>
    <lineage>
        <taxon>Bacteria</taxon>
        <taxon>Bacillati</taxon>
        <taxon>Actinomycetota</taxon>
        <taxon>Actinomycetes</taxon>
        <taxon>Pseudonocardiales</taxon>
        <taxon>Pseudonocardiaceae</taxon>
        <taxon>Saccharopolyspora</taxon>
    </lineage>
</organism>
<evidence type="ECO:0000313" key="2">
    <source>
        <dbReference type="Proteomes" id="UP000294947"/>
    </source>
</evidence>
<keyword evidence="2" id="KW-1185">Reference proteome</keyword>